<gene>
    <name evidence="2" type="ORF">AP75_11515</name>
</gene>
<reference evidence="2 3" key="1">
    <citation type="submission" date="2017-05" db="EMBL/GenBank/DDBJ databases">
        <title>Genome of Chryseobacterium haifense.</title>
        <authorList>
            <person name="Newman J.D."/>
        </authorList>
    </citation>
    <scope>NUCLEOTIDE SEQUENCE [LARGE SCALE GENOMIC DNA]</scope>
    <source>
        <strain evidence="2 3">DSM 19056</strain>
    </source>
</reference>
<dbReference type="PROSITE" id="PS51257">
    <property type="entry name" value="PROKAR_LIPOPROTEIN"/>
    <property type="match status" value="1"/>
</dbReference>
<name>A0A246B7L0_9FLAO</name>
<feature type="transmembrane region" description="Helical" evidence="1">
    <location>
        <begin position="42"/>
        <end position="62"/>
    </location>
</feature>
<dbReference type="AlphaFoldDB" id="A0A246B7L0"/>
<dbReference type="Proteomes" id="UP000197587">
    <property type="component" value="Unassembled WGS sequence"/>
</dbReference>
<sequence length="275" mass="31882">MNRKNRDYVLQYFLVIIACVIVGFISRYFYRKESNDDFGGTIIFWGAAGFAFVIYLLIIVLLDEFLEKTNFVEWVRKKLVKENVFDSEELIDCNNLSKNEITEVSKAESQTKEKEIVESVPSKEPEISSKVKSKDGNESIKDLKEIRTQQQILLDKKKQDKLDVALDYTRKKFALYTNDQDLVILCDAVKSYSDQKDISNDVSVTTTELSNLDLYHFGWNIWNYFKVTNQDSIAKFLKSVFASLKDVEQGSIKSHLRDDEKKGIIKIEEIAYLVD</sequence>
<organism evidence="2 3">
    <name type="scientific">Kaistella haifensis DSM 19056</name>
    <dbReference type="NCBI Taxonomy" id="1450526"/>
    <lineage>
        <taxon>Bacteria</taxon>
        <taxon>Pseudomonadati</taxon>
        <taxon>Bacteroidota</taxon>
        <taxon>Flavobacteriia</taxon>
        <taxon>Flavobacteriales</taxon>
        <taxon>Weeksellaceae</taxon>
        <taxon>Chryseobacterium group</taxon>
        <taxon>Kaistella</taxon>
    </lineage>
</organism>
<keyword evidence="1" id="KW-1133">Transmembrane helix</keyword>
<protein>
    <recommendedName>
        <fullName evidence="4">Mobilization protein</fullName>
    </recommendedName>
</protein>
<evidence type="ECO:0008006" key="4">
    <source>
        <dbReference type="Google" id="ProtNLM"/>
    </source>
</evidence>
<comment type="caution">
    <text evidence="2">The sequence shown here is derived from an EMBL/GenBank/DDBJ whole genome shotgun (WGS) entry which is preliminary data.</text>
</comment>
<evidence type="ECO:0000256" key="1">
    <source>
        <dbReference type="SAM" id="Phobius"/>
    </source>
</evidence>
<proteinExistence type="predicted"/>
<evidence type="ECO:0000313" key="2">
    <source>
        <dbReference type="EMBL" id="OWK97352.1"/>
    </source>
</evidence>
<accession>A0A246B7L0</accession>
<keyword evidence="3" id="KW-1185">Reference proteome</keyword>
<dbReference type="RefSeq" id="WP_088264784.1">
    <property type="nucleotide sequence ID" value="NZ_JASZ02000030.1"/>
</dbReference>
<keyword evidence="1" id="KW-0472">Membrane</keyword>
<feature type="transmembrane region" description="Helical" evidence="1">
    <location>
        <begin position="12"/>
        <end position="30"/>
    </location>
</feature>
<keyword evidence="1" id="KW-0812">Transmembrane</keyword>
<dbReference type="EMBL" id="JASZ02000030">
    <property type="protein sequence ID" value="OWK97352.1"/>
    <property type="molecule type" value="Genomic_DNA"/>
</dbReference>
<evidence type="ECO:0000313" key="3">
    <source>
        <dbReference type="Proteomes" id="UP000197587"/>
    </source>
</evidence>